<dbReference type="EMBL" id="JAOQJF010000007">
    <property type="protein sequence ID" value="MCU6799370.1"/>
    <property type="molecule type" value="Genomic_DNA"/>
</dbReference>
<dbReference type="RefSeq" id="WP_158358080.1">
    <property type="nucleotide sequence ID" value="NZ_JAOQJF010000007.1"/>
</dbReference>
<gene>
    <name evidence="3" type="ORF">OCV69_05385</name>
</gene>
<comment type="caution">
    <text evidence="3">The sequence shown here is derived from an EMBL/GenBank/DDBJ whole genome shotgun (WGS) entry which is preliminary data.</text>
</comment>
<feature type="region of interest" description="Disordered" evidence="1">
    <location>
        <begin position="1"/>
        <end position="36"/>
    </location>
</feature>
<keyword evidence="4" id="KW-1185">Reference proteome</keyword>
<feature type="compositionally biased region" description="Low complexity" evidence="1">
    <location>
        <begin position="368"/>
        <end position="426"/>
    </location>
</feature>
<feature type="compositionally biased region" description="Low complexity" evidence="1">
    <location>
        <begin position="340"/>
        <end position="349"/>
    </location>
</feature>
<name>A0ABT2UXM2_9FIRM</name>
<evidence type="ECO:0000256" key="2">
    <source>
        <dbReference type="SAM" id="Phobius"/>
    </source>
</evidence>
<keyword evidence="2" id="KW-0472">Membrane</keyword>
<feature type="compositionally biased region" description="Pro residues" evidence="1">
    <location>
        <begin position="441"/>
        <end position="450"/>
    </location>
</feature>
<evidence type="ECO:0000313" key="3">
    <source>
        <dbReference type="EMBL" id="MCU6799370.1"/>
    </source>
</evidence>
<accession>A0ABT2UXM2</accession>
<keyword evidence="2" id="KW-1133">Transmembrane helix</keyword>
<keyword evidence="2" id="KW-0812">Transmembrane</keyword>
<evidence type="ECO:0000256" key="1">
    <source>
        <dbReference type="SAM" id="MobiDB-lite"/>
    </source>
</evidence>
<proteinExistence type="predicted"/>
<feature type="compositionally biased region" description="Acidic residues" evidence="1">
    <location>
        <begin position="272"/>
        <end position="292"/>
    </location>
</feature>
<reference evidence="3 4" key="1">
    <citation type="journal article" date="2021" name="ISME Commun">
        <title>Automated analysis of genomic sequences facilitates high-throughput and comprehensive description of bacteria.</title>
        <authorList>
            <person name="Hitch T.C.A."/>
        </authorList>
    </citation>
    <scope>NUCLEOTIDE SEQUENCE [LARGE SCALE GENOMIC DNA]</scope>
    <source>
        <strain evidence="4">f_CCE</strain>
    </source>
</reference>
<feature type="transmembrane region" description="Helical" evidence="2">
    <location>
        <begin position="54"/>
        <end position="77"/>
    </location>
</feature>
<feature type="compositionally biased region" description="Acidic residues" evidence="1">
    <location>
        <begin position="350"/>
        <end position="360"/>
    </location>
</feature>
<dbReference type="Proteomes" id="UP001652395">
    <property type="component" value="Unassembled WGS sequence"/>
</dbReference>
<feature type="region of interest" description="Disordered" evidence="1">
    <location>
        <begin position="264"/>
        <end position="467"/>
    </location>
</feature>
<feature type="compositionally biased region" description="Basic and acidic residues" evidence="1">
    <location>
        <begin position="314"/>
        <end position="334"/>
    </location>
</feature>
<organism evidence="3 4">
    <name type="scientific">Alitiscatomonas aceti</name>
    <dbReference type="NCBI Taxonomy" id="2981724"/>
    <lineage>
        <taxon>Bacteria</taxon>
        <taxon>Bacillati</taxon>
        <taxon>Bacillota</taxon>
        <taxon>Clostridia</taxon>
        <taxon>Lachnospirales</taxon>
        <taxon>Lachnospiraceae</taxon>
        <taxon>Alitiscatomonas</taxon>
    </lineage>
</organism>
<sequence length="467" mass="49321">MEEKERLEKLEPAEALADRGEKTETIEAGSGRKDRREAGLNMDGELSVEAVRRWLLWAGLALGICLAASCILGTVFLMQNRKPAMLLTVDGKDSRELVLNRKGGVIRKNGNPDSMAGLSLRECCERLLEELHGAQMLGDQEAALFTVRPIEGAVRVDTERMAEEIAVAAELFLTTRQAKGTVYVGSISEEPEVLELVRENGCSVGKAAMVQDLLERNVRVRESDCGRLCQMDMGALSREMEKKNYQTSFLVATAGKLYQVKEDRPAGMESGEPADGESGTETDGGSGEEENGTDPGKDGTGRVPGNRGSGNSEGGDHSEETVKEPQGEELRPEEGGGASQGEEASSAEPENGEASEAEAESENREPSEPVTGPTEPETTAPPETSPAAPETTAEPETTAAPETSAPAAEMAAPEPSTAAPGTLTPVSPTPEETPAPETEPSRPPETPPATEPHTVGPGILEDVVPAG</sequence>
<protein>
    <submittedName>
        <fullName evidence="3">Uncharacterized protein</fullName>
    </submittedName>
</protein>
<evidence type="ECO:0000313" key="4">
    <source>
        <dbReference type="Proteomes" id="UP001652395"/>
    </source>
</evidence>